<keyword evidence="1" id="KW-1133">Transmembrane helix</keyword>
<comment type="caution">
    <text evidence="2">The sequence shown here is derived from an EMBL/GenBank/DDBJ whole genome shotgun (WGS) entry which is preliminary data.</text>
</comment>
<organism evidence="2 3">
    <name type="scientific">Lasiodiplodia hormozganensis</name>
    <dbReference type="NCBI Taxonomy" id="869390"/>
    <lineage>
        <taxon>Eukaryota</taxon>
        <taxon>Fungi</taxon>
        <taxon>Dikarya</taxon>
        <taxon>Ascomycota</taxon>
        <taxon>Pezizomycotina</taxon>
        <taxon>Dothideomycetes</taxon>
        <taxon>Dothideomycetes incertae sedis</taxon>
        <taxon>Botryosphaeriales</taxon>
        <taxon>Botryosphaeriaceae</taxon>
        <taxon>Lasiodiplodia</taxon>
    </lineage>
</organism>
<evidence type="ECO:0000313" key="2">
    <source>
        <dbReference type="EMBL" id="KAK0653192.1"/>
    </source>
</evidence>
<gene>
    <name evidence="2" type="primary">gsfR2_0</name>
    <name evidence="2" type="ORF">DIS24_g6228</name>
</gene>
<reference evidence="2" key="1">
    <citation type="submission" date="2023-06" db="EMBL/GenBank/DDBJ databases">
        <title>Multi-omics analyses reveal the molecular pathogenesis toolkit of Lasiodiplodia hormozganensis, a cross-kingdom pathogen.</title>
        <authorList>
            <person name="Felix C."/>
            <person name="Meneses R."/>
            <person name="Goncalves M.F.M."/>
            <person name="Tilleman L."/>
            <person name="Duarte A.S."/>
            <person name="Jorrin-Novo J.V."/>
            <person name="Van De Peer Y."/>
            <person name="Deforce D."/>
            <person name="Van Nieuwerburgh F."/>
            <person name="Esteves A.C."/>
            <person name="Alves A."/>
        </authorList>
    </citation>
    <scope>NUCLEOTIDE SEQUENCE</scope>
    <source>
        <strain evidence="2">CBS 339.90</strain>
    </source>
</reference>
<dbReference type="EMBL" id="JAUJDW010000029">
    <property type="protein sequence ID" value="KAK0653192.1"/>
    <property type="molecule type" value="Genomic_DNA"/>
</dbReference>
<keyword evidence="1" id="KW-0812">Transmembrane</keyword>
<proteinExistence type="predicted"/>
<name>A0AA39YID4_9PEZI</name>
<evidence type="ECO:0000256" key="1">
    <source>
        <dbReference type="SAM" id="Phobius"/>
    </source>
</evidence>
<feature type="transmembrane region" description="Helical" evidence="1">
    <location>
        <begin position="586"/>
        <end position="608"/>
    </location>
</feature>
<dbReference type="Proteomes" id="UP001175001">
    <property type="component" value="Unassembled WGS sequence"/>
</dbReference>
<keyword evidence="1" id="KW-0472">Membrane</keyword>
<keyword evidence="3" id="KW-1185">Reference proteome</keyword>
<protein>
    <submittedName>
        <fullName evidence="2">Transcription factor gsfR2</fullName>
    </submittedName>
</protein>
<sequence length="707" mass="80120">MNDAFFNFGDDPFNLPHLPGEDYLSPAVIEDIMAQQDPDDVEQIMSGAIYQARVEFMAKRLTAIPKMFAEQAQTMFIHRRLFQEKSPAALQDALSACALYCLKNPENQALVFANLQHKSQQLIAQTDPFLASKVELLAAVQALLLYHIIRLFDGDIRLRAQAEADEAVLVMWTKQLKMRMHQLVPSLPASAGALLPTQNRPQDWQRWLIEESTRRTVVSSFMVRAVYEFLKFGYDKASDHRLSFTAQAALWNAQSEYGWRSAYSEHERLEVRLTHWDDDIAKASPNDLEELGILVMATLWGMDTTGEWLGKGHLASYFLSDETEPHLLRFSGFGSPPGDLVRKPDNRLTRPYSDDMAGERTPLVGASPGSPRLAKLNRWLLETLDRLNPLVTTTPRRLFEICDQSIYPPFLRRRCQAMLAAEWTHRLPIIQQSSPADMAASLIVKALDEIADGASSKITVVDFCSGGGGPVPVIEKLVNKKRAERNKPPIPFTMTDIKPHIDAWIAASSRSANLNYFPQPVDATNPPPAIISATASVNGAHAQHRVFRLYCLAFHHFPDDLARKVLESTINTSDGFAILELQDRRLASLLLMFLDFWLMFVVTIFWFWHDPLQMFFTYIIPILPFTLSFDGFVSSLRTRNFLEVMTLIDSSLEAALHGAQAKTVRRVLQETGTAEIEGWVFKGGREMHTWPIGYMNYIVGRRINRRR</sequence>
<dbReference type="AlphaFoldDB" id="A0AA39YID4"/>
<accession>A0AA39YID4</accession>
<evidence type="ECO:0000313" key="3">
    <source>
        <dbReference type="Proteomes" id="UP001175001"/>
    </source>
</evidence>